<sequence>MVRSLTYSILNSLNDSGSLGNFFKTEYLITSVFNERNPSKTISYSAEKSSNITVETVELIALVKGIISVFVGKSMEYGVLQAATRAVNPGTEHHCSIASTALVSIGYGV</sequence>
<protein>
    <submittedName>
        <fullName evidence="1">Unnamed protein product</fullName>
    </submittedName>
</protein>
<dbReference type="EMBL" id="BSXU01009309">
    <property type="protein sequence ID" value="GME68684.1"/>
    <property type="molecule type" value="Genomic_DNA"/>
</dbReference>
<evidence type="ECO:0000313" key="1">
    <source>
        <dbReference type="EMBL" id="GME68684.1"/>
    </source>
</evidence>
<dbReference type="AlphaFoldDB" id="A0A9W6WFY6"/>
<reference evidence="1" key="1">
    <citation type="submission" date="2023-04" db="EMBL/GenBank/DDBJ databases">
        <title>Ambrosiozyma monospora NBRC 1965.</title>
        <authorList>
            <person name="Ichikawa N."/>
            <person name="Sato H."/>
            <person name="Tonouchi N."/>
        </authorList>
    </citation>
    <scope>NUCLEOTIDE SEQUENCE</scope>
    <source>
        <strain evidence="1">NBRC 1965</strain>
    </source>
</reference>
<proteinExistence type="predicted"/>
<keyword evidence="2" id="KW-1185">Reference proteome</keyword>
<gene>
    <name evidence="1" type="ORF">Amon01_000905500</name>
</gene>
<comment type="caution">
    <text evidence="1">The sequence shown here is derived from an EMBL/GenBank/DDBJ whole genome shotgun (WGS) entry which is preliminary data.</text>
</comment>
<evidence type="ECO:0000313" key="2">
    <source>
        <dbReference type="Proteomes" id="UP001165063"/>
    </source>
</evidence>
<accession>A0A9W6WFY6</accession>
<name>A0A9W6WFY6_AMBMO</name>
<organism evidence="1 2">
    <name type="scientific">Ambrosiozyma monospora</name>
    <name type="common">Yeast</name>
    <name type="synonym">Endomycopsis monosporus</name>
    <dbReference type="NCBI Taxonomy" id="43982"/>
    <lineage>
        <taxon>Eukaryota</taxon>
        <taxon>Fungi</taxon>
        <taxon>Dikarya</taxon>
        <taxon>Ascomycota</taxon>
        <taxon>Saccharomycotina</taxon>
        <taxon>Pichiomycetes</taxon>
        <taxon>Pichiales</taxon>
        <taxon>Pichiaceae</taxon>
        <taxon>Ambrosiozyma</taxon>
    </lineage>
</organism>
<dbReference type="Proteomes" id="UP001165063">
    <property type="component" value="Unassembled WGS sequence"/>
</dbReference>